<protein>
    <recommendedName>
        <fullName evidence="3">Transposase</fullName>
    </recommendedName>
</protein>
<gene>
    <name evidence="1" type="ORF">ACKI18_34070</name>
</gene>
<accession>A0ABW9I1Z4</accession>
<evidence type="ECO:0000313" key="1">
    <source>
        <dbReference type="EMBL" id="MFM9613698.1"/>
    </source>
</evidence>
<sequence>MDTTPETVGMVAGLDGGRGGKDASFLHLYDDVNEVFVPRRPTGRRTRGVRATTSAGSRAVRYIGRFEDVSVTEREKPPYEHSA</sequence>
<organism evidence="1 2">
    <name type="scientific">Streptomyces niveiscabiei</name>
    <dbReference type="NCBI Taxonomy" id="164115"/>
    <lineage>
        <taxon>Bacteria</taxon>
        <taxon>Bacillati</taxon>
        <taxon>Actinomycetota</taxon>
        <taxon>Actinomycetes</taxon>
        <taxon>Kitasatosporales</taxon>
        <taxon>Streptomycetaceae</taxon>
        <taxon>Streptomyces</taxon>
    </lineage>
</organism>
<dbReference type="EMBL" id="JBJVNI010000021">
    <property type="protein sequence ID" value="MFM9613698.1"/>
    <property type="molecule type" value="Genomic_DNA"/>
</dbReference>
<dbReference type="Proteomes" id="UP001631957">
    <property type="component" value="Unassembled WGS sequence"/>
</dbReference>
<keyword evidence="2" id="KW-1185">Reference proteome</keyword>
<dbReference type="RefSeq" id="WP_409123354.1">
    <property type="nucleotide sequence ID" value="NZ_JBJVNI010000021.1"/>
</dbReference>
<evidence type="ECO:0000313" key="2">
    <source>
        <dbReference type="Proteomes" id="UP001631957"/>
    </source>
</evidence>
<comment type="caution">
    <text evidence="1">The sequence shown here is derived from an EMBL/GenBank/DDBJ whole genome shotgun (WGS) entry which is preliminary data.</text>
</comment>
<name>A0ABW9I1Z4_9ACTN</name>
<evidence type="ECO:0008006" key="3">
    <source>
        <dbReference type="Google" id="ProtNLM"/>
    </source>
</evidence>
<proteinExistence type="predicted"/>
<reference evidence="1 2" key="1">
    <citation type="submission" date="2024-12" db="EMBL/GenBank/DDBJ databases">
        <title>Forecasting of Potato common scab and diversities of Pathogenic streptomyces spp. in china.</title>
        <authorList>
            <person name="Handique U."/>
            <person name="Wu J."/>
        </authorList>
    </citation>
    <scope>NUCLEOTIDE SEQUENCE [LARGE SCALE GENOMIC DNA]</scope>
    <source>
        <strain evidence="1 2">ZRIMU1530</strain>
    </source>
</reference>